<dbReference type="RefSeq" id="WP_148901341.1">
    <property type="nucleotide sequence ID" value="NZ_VSZQ01000007.1"/>
</dbReference>
<protein>
    <submittedName>
        <fullName evidence="1">Uncharacterized protein</fullName>
    </submittedName>
</protein>
<sequence>MDAELHDDLAVMMSTGITASDAVKHAVSLIASGYRNAWSAGLLPEGVEPRFVSFLAHPYDAPEQGV</sequence>
<organism evidence="1 2">
    <name type="scientific">Streptomyces parvus</name>
    <dbReference type="NCBI Taxonomy" id="66428"/>
    <lineage>
        <taxon>Bacteria</taxon>
        <taxon>Bacillati</taxon>
        <taxon>Actinomycetota</taxon>
        <taxon>Actinomycetes</taxon>
        <taxon>Kitasatosporales</taxon>
        <taxon>Streptomycetaceae</taxon>
        <taxon>Streptomyces</taxon>
    </lineage>
</organism>
<reference evidence="1 2" key="1">
    <citation type="submission" date="2019-08" db="EMBL/GenBank/DDBJ databases">
        <title>Draft genome for granaticin producer strain Streptomyces parvus C05.</title>
        <authorList>
            <person name="Gonzalez-Pimentel J.L."/>
        </authorList>
    </citation>
    <scope>NUCLEOTIDE SEQUENCE [LARGE SCALE GENOMIC DNA]</scope>
    <source>
        <strain evidence="1 2">C05</strain>
    </source>
</reference>
<proteinExistence type="predicted"/>
<name>A0A5D4JLJ3_9ACTN</name>
<evidence type="ECO:0000313" key="1">
    <source>
        <dbReference type="EMBL" id="TYR66172.1"/>
    </source>
</evidence>
<comment type="caution">
    <text evidence="1">The sequence shown here is derived from an EMBL/GenBank/DDBJ whole genome shotgun (WGS) entry which is preliminary data.</text>
</comment>
<dbReference type="EMBL" id="VSZQ01000007">
    <property type="protein sequence ID" value="TYR66172.1"/>
    <property type="molecule type" value="Genomic_DNA"/>
</dbReference>
<accession>A0A5D4JLJ3</accession>
<dbReference type="AlphaFoldDB" id="A0A5D4JLJ3"/>
<evidence type="ECO:0000313" key="2">
    <source>
        <dbReference type="Proteomes" id="UP000323242"/>
    </source>
</evidence>
<keyword evidence="2" id="KW-1185">Reference proteome</keyword>
<dbReference type="Proteomes" id="UP000323242">
    <property type="component" value="Unassembled WGS sequence"/>
</dbReference>
<gene>
    <name evidence="1" type="ORF">FY004_02370</name>
</gene>